<proteinExistence type="predicted"/>
<evidence type="ECO:0000256" key="9">
    <source>
        <dbReference type="ARBA" id="ARBA00023012"/>
    </source>
</evidence>
<gene>
    <name evidence="13" type="primary">kdpD_31</name>
    <name evidence="13" type="ORF">SDC9_148121</name>
</gene>
<feature type="transmembrane region" description="Helical" evidence="11">
    <location>
        <begin position="44"/>
        <end position="63"/>
    </location>
</feature>
<keyword evidence="9" id="KW-0902">Two-component regulatory system</keyword>
<feature type="domain" description="Sensor protein KdpD transmembrane" evidence="12">
    <location>
        <begin position="1"/>
        <end position="72"/>
    </location>
</feature>
<keyword evidence="5" id="KW-0547">Nucleotide-binding</keyword>
<evidence type="ECO:0000256" key="10">
    <source>
        <dbReference type="ARBA" id="ARBA00023136"/>
    </source>
</evidence>
<dbReference type="EMBL" id="VSSQ01046952">
    <property type="protein sequence ID" value="MPN00923.1"/>
    <property type="molecule type" value="Genomic_DNA"/>
</dbReference>
<keyword evidence="2" id="KW-0597">Phosphoprotein</keyword>
<evidence type="ECO:0000313" key="13">
    <source>
        <dbReference type="EMBL" id="MPN00923.1"/>
    </source>
</evidence>
<keyword evidence="3 13" id="KW-0808">Transferase</keyword>
<dbReference type="GO" id="GO:0000155">
    <property type="term" value="F:phosphorelay sensor kinase activity"/>
    <property type="evidence" value="ECO:0007669"/>
    <property type="project" value="TreeGrafter"/>
</dbReference>
<keyword evidence="7" id="KW-0067">ATP-binding</keyword>
<keyword evidence="6" id="KW-0418">Kinase</keyword>
<evidence type="ECO:0000256" key="4">
    <source>
        <dbReference type="ARBA" id="ARBA00022692"/>
    </source>
</evidence>
<dbReference type="PANTHER" id="PTHR45569">
    <property type="entry name" value="SENSOR PROTEIN KDPD"/>
    <property type="match status" value="1"/>
</dbReference>
<reference evidence="13" key="1">
    <citation type="submission" date="2019-08" db="EMBL/GenBank/DDBJ databases">
        <authorList>
            <person name="Kucharzyk K."/>
            <person name="Murdoch R.W."/>
            <person name="Higgins S."/>
            <person name="Loffler F."/>
        </authorList>
    </citation>
    <scope>NUCLEOTIDE SEQUENCE</scope>
</reference>
<evidence type="ECO:0000259" key="12">
    <source>
        <dbReference type="Pfam" id="PF13493"/>
    </source>
</evidence>
<evidence type="ECO:0000256" key="2">
    <source>
        <dbReference type="ARBA" id="ARBA00022553"/>
    </source>
</evidence>
<evidence type="ECO:0000256" key="6">
    <source>
        <dbReference type="ARBA" id="ARBA00022777"/>
    </source>
</evidence>
<evidence type="ECO:0000256" key="11">
    <source>
        <dbReference type="SAM" id="Phobius"/>
    </source>
</evidence>
<evidence type="ECO:0000256" key="8">
    <source>
        <dbReference type="ARBA" id="ARBA00022989"/>
    </source>
</evidence>
<accession>A0A645EK38</accession>
<evidence type="ECO:0000256" key="3">
    <source>
        <dbReference type="ARBA" id="ARBA00022679"/>
    </source>
</evidence>
<dbReference type="EC" id="2.7.13.3" evidence="13"/>
<evidence type="ECO:0000256" key="5">
    <source>
        <dbReference type="ARBA" id="ARBA00022741"/>
    </source>
</evidence>
<dbReference type="InterPro" id="IPR025201">
    <property type="entry name" value="KdpD_TM"/>
</dbReference>
<dbReference type="Gene3D" id="1.20.120.620">
    <property type="entry name" value="Backbone structure of the membrane domain of e. Coli histidine kinase receptor kdpd"/>
    <property type="match status" value="1"/>
</dbReference>
<sequence>MLGVVLVSTFTKGYSAGIVSSIINILIVNFLFTSPIYTLNIDNPSYIITLMVFSGVGIITSTLTSRIQQQMEIYCKREGDAQMLYQISRSFSRLFINEDIINKGLDLLFVSLNRSIICYVPKNEKELKSKSKFISSVDSILNNKDEKAVANWVFTNASVAGNNTNTLPGAKGYYMPIVGIESTLGVIGIDCEERKLNNEEICVIEAIIAQMSIALDREKRVIKKI</sequence>
<keyword evidence="4 11" id="KW-0812">Transmembrane</keyword>
<organism evidence="13">
    <name type="scientific">bioreactor metagenome</name>
    <dbReference type="NCBI Taxonomy" id="1076179"/>
    <lineage>
        <taxon>unclassified sequences</taxon>
        <taxon>metagenomes</taxon>
        <taxon>ecological metagenomes</taxon>
    </lineage>
</organism>
<protein>
    <submittedName>
        <fullName evidence="13">Sensor protein KdpD</fullName>
        <ecNumber evidence="13">2.7.13.3</ecNumber>
    </submittedName>
</protein>
<comment type="caution">
    <text evidence="13">The sequence shown here is derived from an EMBL/GenBank/DDBJ whole genome shotgun (WGS) entry which is preliminary data.</text>
</comment>
<dbReference type="InterPro" id="IPR029016">
    <property type="entry name" value="GAF-like_dom_sf"/>
</dbReference>
<keyword evidence="8 11" id="KW-1133">Transmembrane helix</keyword>
<dbReference type="InterPro" id="IPR052023">
    <property type="entry name" value="Histidine_kinase_KdpD"/>
</dbReference>
<dbReference type="Gene3D" id="3.30.450.40">
    <property type="match status" value="1"/>
</dbReference>
<name>A0A645EK38_9ZZZZ</name>
<dbReference type="Pfam" id="PF13493">
    <property type="entry name" value="DUF4118"/>
    <property type="match status" value="1"/>
</dbReference>
<dbReference type="PANTHER" id="PTHR45569:SF1">
    <property type="entry name" value="SENSOR PROTEIN KDPD"/>
    <property type="match status" value="1"/>
</dbReference>
<evidence type="ECO:0000256" key="1">
    <source>
        <dbReference type="ARBA" id="ARBA00004141"/>
    </source>
</evidence>
<dbReference type="AlphaFoldDB" id="A0A645EK38"/>
<dbReference type="InterPro" id="IPR038318">
    <property type="entry name" value="KdpD_sf"/>
</dbReference>
<comment type="subcellular location">
    <subcellularLocation>
        <location evidence="1">Membrane</location>
        <topology evidence="1">Multi-pass membrane protein</topology>
    </subcellularLocation>
</comment>
<dbReference type="GO" id="GO:0005524">
    <property type="term" value="F:ATP binding"/>
    <property type="evidence" value="ECO:0007669"/>
    <property type="project" value="UniProtKB-KW"/>
</dbReference>
<dbReference type="GO" id="GO:0005886">
    <property type="term" value="C:plasma membrane"/>
    <property type="evidence" value="ECO:0007669"/>
    <property type="project" value="TreeGrafter"/>
</dbReference>
<feature type="transmembrane region" description="Helical" evidence="11">
    <location>
        <begin position="12"/>
        <end position="32"/>
    </location>
</feature>
<evidence type="ECO:0000256" key="7">
    <source>
        <dbReference type="ARBA" id="ARBA00022840"/>
    </source>
</evidence>
<keyword evidence="10 11" id="KW-0472">Membrane</keyword>